<dbReference type="Proteomes" id="UP000225277">
    <property type="component" value="Unassembled WGS sequence"/>
</dbReference>
<dbReference type="GO" id="GO:0016301">
    <property type="term" value="F:kinase activity"/>
    <property type="evidence" value="ECO:0007669"/>
    <property type="project" value="UniProtKB-KW"/>
</dbReference>
<evidence type="ECO:0000256" key="1">
    <source>
        <dbReference type="ARBA" id="ARBA00022553"/>
    </source>
</evidence>
<dbReference type="Gene3D" id="3.30.565.10">
    <property type="entry name" value="Histidine kinase-like ATPase, C-terminal domain"/>
    <property type="match status" value="1"/>
</dbReference>
<dbReference type="STRING" id="112498.A0A2D3UXW7"/>
<feature type="region of interest" description="Disordered" evidence="3">
    <location>
        <begin position="284"/>
        <end position="303"/>
    </location>
</feature>
<dbReference type="SMART" id="SM00387">
    <property type="entry name" value="HATPase_c"/>
    <property type="match status" value="1"/>
</dbReference>
<keyword evidence="1 2" id="KW-0597">Phosphoprotein</keyword>
<dbReference type="Gene3D" id="3.40.50.2300">
    <property type="match status" value="1"/>
</dbReference>
<dbReference type="InterPro" id="IPR011006">
    <property type="entry name" value="CheY-like_superfamily"/>
</dbReference>
<dbReference type="RefSeq" id="XP_023624050.1">
    <property type="nucleotide sequence ID" value="XM_023768282.1"/>
</dbReference>
<evidence type="ECO:0000256" key="2">
    <source>
        <dbReference type="PROSITE-ProRule" id="PRU00169"/>
    </source>
</evidence>
<dbReference type="PRINTS" id="PR00344">
    <property type="entry name" value="BCTRLSENSOR"/>
</dbReference>
<feature type="modified residue" description="4-aspartylphosphate" evidence="2">
    <location>
        <position position="375"/>
    </location>
</feature>
<dbReference type="EMBL" id="FJUY01000003">
    <property type="protein sequence ID" value="CZT17157.1"/>
    <property type="molecule type" value="Genomic_DNA"/>
</dbReference>
<dbReference type="PANTHER" id="PTHR43719">
    <property type="entry name" value="TWO-COMPONENT HISTIDINE KINASE"/>
    <property type="match status" value="1"/>
</dbReference>
<dbReference type="InterPro" id="IPR005467">
    <property type="entry name" value="His_kinase_dom"/>
</dbReference>
<dbReference type="InterPro" id="IPR004358">
    <property type="entry name" value="Sig_transdc_His_kin-like_C"/>
</dbReference>
<dbReference type="InterPro" id="IPR003594">
    <property type="entry name" value="HATPase_dom"/>
</dbReference>
<dbReference type="SUPFAM" id="SSF55874">
    <property type="entry name" value="ATPase domain of HSP90 chaperone/DNA topoisomerase II/histidine kinase"/>
    <property type="match status" value="1"/>
</dbReference>
<dbReference type="GO" id="GO:0000160">
    <property type="term" value="P:phosphorelay signal transduction system"/>
    <property type="evidence" value="ECO:0007669"/>
    <property type="project" value="InterPro"/>
</dbReference>
<dbReference type="SMART" id="SM00448">
    <property type="entry name" value="REC"/>
    <property type="match status" value="1"/>
</dbReference>
<evidence type="ECO:0000313" key="7">
    <source>
        <dbReference type="Proteomes" id="UP000225277"/>
    </source>
</evidence>
<dbReference type="AlphaFoldDB" id="A0A2D3UXW7"/>
<organism evidence="6 7">
    <name type="scientific">Ramularia collo-cygni</name>
    <dbReference type="NCBI Taxonomy" id="112498"/>
    <lineage>
        <taxon>Eukaryota</taxon>
        <taxon>Fungi</taxon>
        <taxon>Dikarya</taxon>
        <taxon>Ascomycota</taxon>
        <taxon>Pezizomycotina</taxon>
        <taxon>Dothideomycetes</taxon>
        <taxon>Dothideomycetidae</taxon>
        <taxon>Mycosphaerellales</taxon>
        <taxon>Mycosphaerellaceae</taxon>
        <taxon>Ramularia</taxon>
    </lineage>
</organism>
<dbReference type="InterPro" id="IPR001789">
    <property type="entry name" value="Sig_transdc_resp-reg_receiver"/>
</dbReference>
<accession>A0A2D3UXW7</accession>
<dbReference type="OrthoDB" id="60033at2759"/>
<dbReference type="Pfam" id="PF00072">
    <property type="entry name" value="Response_reg"/>
    <property type="match status" value="1"/>
</dbReference>
<evidence type="ECO:0000259" key="4">
    <source>
        <dbReference type="PROSITE" id="PS50109"/>
    </source>
</evidence>
<name>A0A2D3UXW7_9PEZI</name>
<dbReference type="PROSITE" id="PS50110">
    <property type="entry name" value="RESPONSE_REGULATORY"/>
    <property type="match status" value="1"/>
</dbReference>
<dbReference type="PANTHER" id="PTHR43719:SF60">
    <property type="entry name" value="HISTIDINE KINASE G2"/>
    <property type="match status" value="1"/>
</dbReference>
<dbReference type="InterPro" id="IPR050956">
    <property type="entry name" value="2C_system_His_kinase"/>
</dbReference>
<protein>
    <submittedName>
        <fullName evidence="6">Related to sensory transduction histidine kinase</fullName>
    </submittedName>
</protein>
<keyword evidence="7" id="KW-1185">Reference proteome</keyword>
<reference evidence="6 7" key="1">
    <citation type="submission" date="2016-03" db="EMBL/GenBank/DDBJ databases">
        <authorList>
            <person name="Ploux O."/>
        </authorList>
    </citation>
    <scope>NUCLEOTIDE SEQUENCE [LARGE SCALE GENOMIC DNA]</scope>
    <source>
        <strain evidence="6 7">URUG2</strain>
    </source>
</reference>
<proteinExistence type="predicted"/>
<dbReference type="SUPFAM" id="SSF52172">
    <property type="entry name" value="CheY-like"/>
    <property type="match status" value="1"/>
</dbReference>
<dbReference type="InterPro" id="IPR036890">
    <property type="entry name" value="HATPase_C_sf"/>
</dbReference>
<evidence type="ECO:0000259" key="5">
    <source>
        <dbReference type="PROSITE" id="PS50110"/>
    </source>
</evidence>
<evidence type="ECO:0000313" key="6">
    <source>
        <dbReference type="EMBL" id="CZT17157.1"/>
    </source>
</evidence>
<evidence type="ECO:0000256" key="3">
    <source>
        <dbReference type="SAM" id="MobiDB-lite"/>
    </source>
</evidence>
<feature type="domain" description="Histidine kinase" evidence="4">
    <location>
        <begin position="1"/>
        <end position="252"/>
    </location>
</feature>
<dbReference type="PROSITE" id="PS50109">
    <property type="entry name" value="HIS_KIN"/>
    <property type="match status" value="1"/>
</dbReference>
<dbReference type="Pfam" id="PF02518">
    <property type="entry name" value="HATPase_c"/>
    <property type="match status" value="1"/>
</dbReference>
<dbReference type="GeneID" id="35598199"/>
<keyword evidence="6" id="KW-0418">Kinase</keyword>
<keyword evidence="6" id="KW-0808">Transferase</keyword>
<dbReference type="CDD" id="cd17546">
    <property type="entry name" value="REC_hyHK_CKI1_RcsC-like"/>
    <property type="match status" value="1"/>
</dbReference>
<feature type="domain" description="Response regulatory" evidence="5">
    <location>
        <begin position="309"/>
        <end position="446"/>
    </location>
</feature>
<sequence length="451" mass="49453">MVHCTDDIISNARQSCDKSSGDVIEAAQTIAFCTHHIKTIADDVIQMSKLDSRLVEINPTSIRPREVVEQAIAIFQSERKAGSIELDFKEDPSIEAFGIDWLLLDSVRYLQILFNMVTNAIKVVKNRPTRKIEVKLSAASNNETAVDSVRFAKPRHPGGTGNVKFGEQYKDVESVFLVTTVEDTGPGLTEDELSSLFERFAQASPKTESKYGGSGLGLFISRDLTELQGGRIGVASEAGVGSKFVFSVESKRCEPPKTKSDPPPIRIPARLQAIDNDYSPVLSRPPELPNGQEATRSCADQKEKAGPRRVLVVEDNLINQKVLANQLRKRGYEVSVALHGEEALKQLHMNFPTSDPLSIPRKAVGSRSFDVVLLDIEMPVMDGITCVQRIRAFEAARPNRRRLNVIAVTANARGEHETAALAAGMDSITTKPYKIESLVQQMEKACSPAAG</sequence>
<gene>
    <name evidence="6" type="ORF">RCC_02989</name>
</gene>